<accession>A0ABM5G4J3</accession>
<name>A0ABM5G4J3_9SAUR</name>
<reference evidence="3" key="1">
    <citation type="submission" date="2025-08" db="UniProtKB">
        <authorList>
            <consortium name="RefSeq"/>
        </authorList>
    </citation>
    <scope>IDENTIFICATION</scope>
</reference>
<protein>
    <recommendedName>
        <fullName evidence="4">C3H1-type domain-containing protein</fullName>
    </recommendedName>
</protein>
<proteinExistence type="predicted"/>
<dbReference type="PANTHER" id="PTHR35558:SF1">
    <property type="entry name" value="ENDONUCLEASE_EXONUCLEASE_PHOSPHATASE DOMAIN-CONTAINING PROTEIN"/>
    <property type="match status" value="1"/>
</dbReference>
<organism evidence="2 3">
    <name type="scientific">Pogona vitticeps</name>
    <name type="common">central bearded dragon</name>
    <dbReference type="NCBI Taxonomy" id="103695"/>
    <lineage>
        <taxon>Eukaryota</taxon>
        <taxon>Metazoa</taxon>
        <taxon>Chordata</taxon>
        <taxon>Craniata</taxon>
        <taxon>Vertebrata</taxon>
        <taxon>Euteleostomi</taxon>
        <taxon>Lepidosauria</taxon>
        <taxon>Squamata</taxon>
        <taxon>Bifurcata</taxon>
        <taxon>Unidentata</taxon>
        <taxon>Episquamata</taxon>
        <taxon>Toxicofera</taxon>
        <taxon>Iguania</taxon>
        <taxon>Acrodonta</taxon>
        <taxon>Agamidae</taxon>
        <taxon>Amphibolurinae</taxon>
        <taxon>Pogona</taxon>
    </lineage>
</organism>
<dbReference type="RefSeq" id="XP_072852570.1">
    <property type="nucleotide sequence ID" value="XM_072996469.1"/>
</dbReference>
<dbReference type="Proteomes" id="UP001652642">
    <property type="component" value="Chromosome 4"/>
</dbReference>
<keyword evidence="2" id="KW-1185">Reference proteome</keyword>
<dbReference type="GeneID" id="140706411"/>
<feature type="compositionally biased region" description="Basic and acidic residues" evidence="1">
    <location>
        <begin position="34"/>
        <end position="48"/>
    </location>
</feature>
<dbReference type="PANTHER" id="PTHR35558">
    <property type="entry name" value="SGNH_HYDRO DOMAIN-CONTAINING PROTEIN"/>
    <property type="match status" value="1"/>
</dbReference>
<evidence type="ECO:0000313" key="3">
    <source>
        <dbReference type="RefSeq" id="XP_072852570.1"/>
    </source>
</evidence>
<evidence type="ECO:0000256" key="1">
    <source>
        <dbReference type="SAM" id="MobiDB-lite"/>
    </source>
</evidence>
<evidence type="ECO:0000313" key="2">
    <source>
        <dbReference type="Proteomes" id="UP001652642"/>
    </source>
</evidence>
<gene>
    <name evidence="3" type="primary">LOC140706411</name>
</gene>
<feature type="region of interest" description="Disordered" evidence="1">
    <location>
        <begin position="32"/>
        <end position="87"/>
    </location>
</feature>
<evidence type="ECO:0008006" key="4">
    <source>
        <dbReference type="Google" id="ProtNLM"/>
    </source>
</evidence>
<sequence length="441" mass="49724">MEGALTEYQRTVLIFSRIPPSFYKVAFISRRKNRPSEQGHEIGGHDGTEGTSPEQLDNRGRKRRKTEAARNMEAGEGTSYGYDPYEDPATYTPEAADVTRGERRGEYDGLHNTSGQGVYCPWFEGRQQPTGSYNMGMPPPMSGPGHCWPQMAPQWFGWGTPGTASGKAGTTLEGREASLTLHPSVPNTGYNSAPFLYTPYTDYSTPLGDHLTPAIKERIWRGDYLDFYDLLNREYEVKELDKDDEKIKEKHRRKRPDRNWNNWVTGFTIYAGVLVKMQPWKASALFQYYDIMRRAKAEFEGQAWLRYDEAFRMRSAIRPELRWDEVQPGLWLQHMSPAKTNLGDRFDCGHLNIKFTGNTGTRQGAGQTVQPRLPCYEFNNRGSCSKSPCRFKHECITCGGKHPRSNCFRAGGQRQGKQGGASRKPEGGGSSSGKGANANQN</sequence>
<feature type="region of interest" description="Disordered" evidence="1">
    <location>
        <begin position="407"/>
        <end position="441"/>
    </location>
</feature>